<dbReference type="GO" id="GO:0008237">
    <property type="term" value="F:metallopeptidase activity"/>
    <property type="evidence" value="ECO:0007669"/>
    <property type="project" value="InterPro"/>
</dbReference>
<proteinExistence type="predicted"/>
<dbReference type="PANTHER" id="PTHR45726:SF3">
    <property type="entry name" value="LEUKOTRIENE A-4 HYDROLASE"/>
    <property type="match status" value="1"/>
</dbReference>
<feature type="binding site" evidence="2">
    <location>
        <position position="378"/>
    </location>
    <ligand>
        <name>Zn(2+)</name>
        <dbReference type="ChEBI" id="CHEBI:29105"/>
        <note>catalytic</note>
    </ligand>
</feature>
<evidence type="ECO:0000259" key="3">
    <source>
        <dbReference type="Pfam" id="PF01433"/>
    </source>
</evidence>
<dbReference type="OrthoDB" id="9814383at2"/>
<dbReference type="GO" id="GO:0008270">
    <property type="term" value="F:zinc ion binding"/>
    <property type="evidence" value="ECO:0007669"/>
    <property type="project" value="InterPro"/>
</dbReference>
<dbReference type="Pfam" id="PF01433">
    <property type="entry name" value="Peptidase_M1"/>
    <property type="match status" value="1"/>
</dbReference>
<dbReference type="RefSeq" id="WP_110941201.1">
    <property type="nucleotide sequence ID" value="NZ_FQZV01000024.1"/>
</dbReference>
<dbReference type="PANTHER" id="PTHR45726">
    <property type="entry name" value="LEUKOTRIENE A-4 HYDROLASE"/>
    <property type="match status" value="1"/>
</dbReference>
<feature type="domain" description="Peptidase M1 membrane alanine aminopeptidase" evidence="3">
    <location>
        <begin position="293"/>
        <end position="499"/>
    </location>
</feature>
<reference evidence="5" key="1">
    <citation type="submission" date="2016-11" db="EMBL/GenBank/DDBJ databases">
        <authorList>
            <person name="Varghese N."/>
            <person name="Submissions S."/>
        </authorList>
    </citation>
    <scope>NUCLEOTIDE SEQUENCE [LARGE SCALE GENOMIC DNA]</scope>
    <source>
        <strain evidence="5">DSM 17957</strain>
    </source>
</reference>
<dbReference type="InterPro" id="IPR027268">
    <property type="entry name" value="Peptidase_M4/M1_CTD_sf"/>
</dbReference>
<feature type="binding site" evidence="2">
    <location>
        <position position="359"/>
    </location>
    <ligand>
        <name>Zn(2+)</name>
        <dbReference type="ChEBI" id="CHEBI:29105"/>
        <note>catalytic</note>
    </ligand>
</feature>
<dbReference type="SUPFAM" id="SSF55486">
    <property type="entry name" value="Metalloproteases ('zincins'), catalytic domain"/>
    <property type="match status" value="1"/>
</dbReference>
<keyword evidence="2" id="KW-0479">Metal-binding</keyword>
<accession>A0A1M6J6S6</accession>
<evidence type="ECO:0000256" key="1">
    <source>
        <dbReference type="PIRSR" id="PIRSR634015-1"/>
    </source>
</evidence>
<keyword evidence="5" id="KW-1185">Reference proteome</keyword>
<keyword evidence="2" id="KW-0862">Zinc</keyword>
<dbReference type="Gene3D" id="1.10.390.10">
    <property type="entry name" value="Neutral Protease Domain 2"/>
    <property type="match status" value="1"/>
</dbReference>
<name>A0A1M6J6S6_9FIRM</name>
<feature type="binding site" evidence="2">
    <location>
        <position position="355"/>
    </location>
    <ligand>
        <name>Zn(2+)</name>
        <dbReference type="ChEBI" id="CHEBI:29105"/>
        <note>catalytic</note>
    </ligand>
</feature>
<feature type="active site" description="Proton acceptor" evidence="1">
    <location>
        <position position="356"/>
    </location>
</feature>
<organism evidence="4 5">
    <name type="scientific">Geosporobacter subterraneus DSM 17957</name>
    <dbReference type="NCBI Taxonomy" id="1121919"/>
    <lineage>
        <taxon>Bacteria</taxon>
        <taxon>Bacillati</taxon>
        <taxon>Bacillota</taxon>
        <taxon>Clostridia</taxon>
        <taxon>Peptostreptococcales</taxon>
        <taxon>Thermotaleaceae</taxon>
        <taxon>Geosporobacter</taxon>
    </lineage>
</organism>
<dbReference type="InterPro" id="IPR034015">
    <property type="entry name" value="M1_LTA4H"/>
</dbReference>
<dbReference type="AlphaFoldDB" id="A0A1M6J6S6"/>
<dbReference type="CDD" id="cd09604">
    <property type="entry name" value="M1_APN_like"/>
    <property type="match status" value="1"/>
</dbReference>
<feature type="active site" description="Proton donor" evidence="1">
    <location>
        <position position="440"/>
    </location>
</feature>
<dbReference type="InterPro" id="IPR014782">
    <property type="entry name" value="Peptidase_M1_dom"/>
</dbReference>
<comment type="cofactor">
    <cofactor evidence="2">
        <name>Zn(2+)</name>
        <dbReference type="ChEBI" id="CHEBI:29105"/>
    </cofactor>
    <text evidence="2">Binds 1 zinc ion per subunit.</text>
</comment>
<evidence type="ECO:0000256" key="2">
    <source>
        <dbReference type="PIRSR" id="PIRSR634015-3"/>
    </source>
</evidence>
<dbReference type="Proteomes" id="UP000184536">
    <property type="component" value="Unassembled WGS sequence"/>
</dbReference>
<evidence type="ECO:0000313" key="4">
    <source>
        <dbReference type="EMBL" id="SHJ42382.1"/>
    </source>
</evidence>
<gene>
    <name evidence="4" type="ORF">SAMN02745975_02062</name>
</gene>
<protein>
    <submittedName>
        <fullName evidence="4">Peptidase family M1</fullName>
    </submittedName>
</protein>
<evidence type="ECO:0000313" key="5">
    <source>
        <dbReference type="Proteomes" id="UP000184536"/>
    </source>
</evidence>
<dbReference type="STRING" id="1121919.SAMN02745975_02062"/>
<dbReference type="PROSITE" id="PS51257">
    <property type="entry name" value="PROKAR_LIPOPROTEIN"/>
    <property type="match status" value="1"/>
</dbReference>
<sequence length="503" mass="58207">MRKFRKGFGTILLLLLLIITGCKGPAAVPMQQETLIVEDLNGMSLEKLTHYNMDIVFTPEEAMLDVVQKIDYINNETVALDKLYFHLYPNAFRSQETTPFLFDDFDRAYPEGFEPGFIDLMALRIGKEKANYRITGEGNTILEVNLPNALKPGSRIPLEMTYKVKLPPAQERFGYGENTFNFGNWYPVAAVYDENGWNLDPYYPIGDPFYSDVSNYDAKIETPKDMVIAATGNIVTEGVQGDKKIWQIEARLIRDFAWVASKDFEVVEKDVEGTILKMYFIKDRALKQDIKDWATQAAENSLRIFNRTFGKYPYGQYSVVQTNFPSGMEYPGIVFIGKQYYDKRWKSFLEVVIVHETAHQWWYGIVGNNQIEEAWLDESLAAYSEVVYAMEAYGEERGQQYHVQSNENEYREAAQDIQDEVILKSLRAFQGWYDYGPLVYSKGAMFLNEIYTEYGKDTLYQILSEYYRANRFKNARTGDFRKICEEVTGKDLGPLFDKWLLAK</sequence>
<dbReference type="EMBL" id="FQZV01000024">
    <property type="protein sequence ID" value="SHJ42382.1"/>
    <property type="molecule type" value="Genomic_DNA"/>
</dbReference>